<name>A0ABU2FEZ8_9EURY</name>
<protein>
    <recommendedName>
        <fullName evidence="4">ZIP family metal transporter</fullName>
    </recommendedName>
</protein>
<feature type="transmembrane region" description="Helical" evidence="1">
    <location>
        <begin position="182"/>
        <end position="203"/>
    </location>
</feature>
<evidence type="ECO:0000313" key="2">
    <source>
        <dbReference type="EMBL" id="MDS0260832.1"/>
    </source>
</evidence>
<dbReference type="Proteomes" id="UP001259659">
    <property type="component" value="Unassembled WGS sequence"/>
</dbReference>
<accession>A0ABU2FEZ8</accession>
<organism evidence="2 3">
    <name type="scientific">Haloarcula saliterrae</name>
    <dbReference type="NCBI Taxonomy" id="2950534"/>
    <lineage>
        <taxon>Archaea</taxon>
        <taxon>Methanobacteriati</taxon>
        <taxon>Methanobacteriota</taxon>
        <taxon>Stenosarchaea group</taxon>
        <taxon>Halobacteria</taxon>
        <taxon>Halobacteriales</taxon>
        <taxon>Haloarculaceae</taxon>
        <taxon>Haloarcula</taxon>
    </lineage>
</organism>
<feature type="transmembrane region" description="Helical" evidence="1">
    <location>
        <begin position="209"/>
        <end position="228"/>
    </location>
</feature>
<keyword evidence="1" id="KW-0812">Transmembrane</keyword>
<proteinExistence type="predicted"/>
<evidence type="ECO:0008006" key="4">
    <source>
        <dbReference type="Google" id="ProtNLM"/>
    </source>
</evidence>
<gene>
    <name evidence="2" type="ORF">NDI56_15605</name>
</gene>
<keyword evidence="1" id="KW-0472">Membrane</keyword>
<feature type="transmembrane region" description="Helical" evidence="1">
    <location>
        <begin position="150"/>
        <end position="170"/>
    </location>
</feature>
<feature type="transmembrane region" description="Helical" evidence="1">
    <location>
        <begin position="60"/>
        <end position="79"/>
    </location>
</feature>
<keyword evidence="1" id="KW-1133">Transmembrane helix</keyword>
<reference evidence="2 3" key="1">
    <citation type="submission" date="2022-06" db="EMBL/GenBank/DDBJ databases">
        <title>Haloarcula sp. a new haloarchaeum isolate from saline soil.</title>
        <authorList>
            <person name="Strakova D."/>
            <person name="Galisteo C."/>
            <person name="Sanchez-Porro C."/>
            <person name="Ventosa A."/>
        </authorList>
    </citation>
    <scope>NUCLEOTIDE SEQUENCE [LARGE SCALE GENOMIC DNA]</scope>
    <source>
        <strain evidence="2 3">S1CR25-12</strain>
    </source>
</reference>
<dbReference type="EMBL" id="JAMQON010000004">
    <property type="protein sequence ID" value="MDS0260832.1"/>
    <property type="molecule type" value="Genomic_DNA"/>
</dbReference>
<feature type="transmembrane region" description="Helical" evidence="1">
    <location>
        <begin position="109"/>
        <end position="130"/>
    </location>
</feature>
<evidence type="ECO:0000313" key="3">
    <source>
        <dbReference type="Proteomes" id="UP001259659"/>
    </source>
</evidence>
<feature type="transmembrane region" description="Helical" evidence="1">
    <location>
        <begin position="6"/>
        <end position="26"/>
    </location>
</feature>
<comment type="caution">
    <text evidence="2">The sequence shown here is derived from an EMBL/GenBank/DDBJ whole genome shotgun (WGS) entry which is preliminary data.</text>
</comment>
<dbReference type="RefSeq" id="WP_310920596.1">
    <property type="nucleotide sequence ID" value="NZ_JAMQON010000004.1"/>
</dbReference>
<sequence length="229" mass="22080">MVLVPALYGLGTAVPLVVGAVVGVYLPLPRRIVAALLAFASGALITGLAFELFAPAFRTAGSGPAAASLFVGTGLYVGVKYRVGSSGELGGYPLLAAVVFDGLAENVTLGVALVGGSAGGPLAILVGVAANNLPEAIAGAAGMTESGRSVVWTLGVWTGTAAGLAAAVVVSNVAVAGVGPTTLALVRATGGGAVLASLAVEIMPDAYEGGGPSVAFATASGFLVTFLLV</sequence>
<keyword evidence="3" id="KW-1185">Reference proteome</keyword>
<feature type="transmembrane region" description="Helical" evidence="1">
    <location>
        <begin position="33"/>
        <end position="54"/>
    </location>
</feature>
<evidence type="ECO:0000256" key="1">
    <source>
        <dbReference type="SAM" id="Phobius"/>
    </source>
</evidence>